<dbReference type="EMBL" id="KC977571">
    <property type="protein sequence ID" value="AGO84605.1"/>
    <property type="molecule type" value="Genomic_DNA"/>
</dbReference>
<reference evidence="1 2" key="1">
    <citation type="journal article" date="2013" name="Science">
        <title>Pandoraviruses: amoeba viruses with genomes up to 2.5 Mb reaching that of parasitic eukaryotes.</title>
        <authorList>
            <person name="Philippe N."/>
            <person name="Legendre M."/>
            <person name="Doutre G."/>
            <person name="Coute Y."/>
            <person name="Poirot O."/>
            <person name="Lescot M."/>
            <person name="Arslan D."/>
            <person name="Seltzer V."/>
            <person name="Bertaux L."/>
            <person name="Bruley C."/>
            <person name="Garin J."/>
            <person name="Claverie J.M."/>
            <person name="Abergel C."/>
        </authorList>
    </citation>
    <scope>NUCLEOTIDE SEQUENCE [LARGE SCALE GENOMIC DNA]</scope>
</reference>
<evidence type="ECO:0000313" key="1">
    <source>
        <dbReference type="EMBL" id="AGO84605.1"/>
    </source>
</evidence>
<sequence length="63" mass="6508">MNRNRDAPRPWGHAVAVGLFAAPAAALAAATTMLVALPTVSWVHGTVDGLDHVMTRADGHGHA</sequence>
<name>S4W304_9VIRU</name>
<keyword evidence="2" id="KW-1185">Reference proteome</keyword>
<gene>
    <name evidence="1" type="ORF">psal_cds_675</name>
</gene>
<organism evidence="1 2">
    <name type="scientific">Pandoravirus salinus</name>
    <dbReference type="NCBI Taxonomy" id="1349410"/>
    <lineage>
        <taxon>Viruses</taxon>
        <taxon>Pandoravirus</taxon>
    </lineage>
</organism>
<proteinExistence type="predicted"/>
<dbReference type="KEGG" id="vg:16606392"/>
<dbReference type="Proteomes" id="UP000204584">
    <property type="component" value="Segment"/>
</dbReference>
<dbReference type="RefSeq" id="YP_008437677.1">
    <property type="nucleotide sequence ID" value="NC_022098.1"/>
</dbReference>
<accession>S4W304</accession>
<dbReference type="GeneID" id="16606392"/>
<evidence type="ECO:0000313" key="2">
    <source>
        <dbReference type="Proteomes" id="UP000204584"/>
    </source>
</evidence>
<protein>
    <submittedName>
        <fullName evidence="1">Uncharacterized protein</fullName>
    </submittedName>
</protein>